<keyword evidence="1" id="KW-1133">Transmembrane helix</keyword>
<keyword evidence="6" id="KW-1185">Reference proteome</keyword>
<dbReference type="EMBL" id="JAPWIS010000008">
    <property type="protein sequence ID" value="MCZ4585383.1"/>
    <property type="molecule type" value="Genomic_DNA"/>
</dbReference>
<keyword evidence="1" id="KW-0812">Transmembrane</keyword>
<dbReference type="InterPro" id="IPR032836">
    <property type="entry name" value="DsrE2-like"/>
</dbReference>
<evidence type="ECO:0000313" key="3">
    <source>
        <dbReference type="EMBL" id="MCZ4585383.1"/>
    </source>
</evidence>
<evidence type="ECO:0000313" key="5">
    <source>
        <dbReference type="Proteomes" id="UP000186108"/>
    </source>
</evidence>
<dbReference type="InterPro" id="IPR027396">
    <property type="entry name" value="DsrEFH-like"/>
</dbReference>
<keyword evidence="1" id="KW-0472">Membrane</keyword>
<reference evidence="3" key="2">
    <citation type="submission" date="2022-12" db="EMBL/GenBank/DDBJ databases">
        <authorList>
            <person name="Krivoruchko A.V."/>
            <person name="Elkin A."/>
        </authorList>
    </citation>
    <scope>NUCLEOTIDE SEQUENCE</scope>
    <source>
        <strain evidence="3">IEGM 249</strain>
    </source>
</reference>
<dbReference type="Proteomes" id="UP000186108">
    <property type="component" value="Chromosome"/>
</dbReference>
<dbReference type="Proteomes" id="UP001066327">
    <property type="component" value="Unassembled WGS sequence"/>
</dbReference>
<gene>
    <name evidence="3" type="ORF">O4328_17025</name>
    <name evidence="4" type="ORF">Q5707_08310</name>
    <name evidence="2" type="ORF">R1CP_08005</name>
</gene>
<dbReference type="Gene3D" id="3.40.1260.10">
    <property type="entry name" value="DsrEFH-like"/>
    <property type="match status" value="1"/>
</dbReference>
<accession>A0A1B1K153</accession>
<proteinExistence type="predicted"/>
<sequence length="169" mass="18360">MSDSPQHDDDVIPESMTIVAWSGDLDKMWPTLILGSTGAAYGMSTTIFFTFWGLFPLVRDDVRITGTNAMTKALAGMNRPGMSHMKLSKLHMAGAGPWMLKKLARGQNVALPTDLVQMCTELGVNLWPCEMSMELLGLRRDQLIDGVGEPVGAATALSAMSKSQINLFI</sequence>
<evidence type="ECO:0000313" key="4">
    <source>
        <dbReference type="EMBL" id="WLF48982.1"/>
    </source>
</evidence>
<protein>
    <submittedName>
        <fullName evidence="3">DsrE/DsrF/DrsH-like family protein</fullName>
    </submittedName>
    <submittedName>
        <fullName evidence="2">NADH dehydrogenase</fullName>
    </submittedName>
</protein>
<name>A0A1B1K153_RHOOP</name>
<dbReference type="EMBL" id="CP009111">
    <property type="protein sequence ID" value="ANS26322.1"/>
    <property type="molecule type" value="Genomic_DNA"/>
</dbReference>
<organism evidence="2 5">
    <name type="scientific">Rhodococcus opacus</name>
    <name type="common">Nocardia opaca</name>
    <dbReference type="NCBI Taxonomy" id="37919"/>
    <lineage>
        <taxon>Bacteria</taxon>
        <taxon>Bacillati</taxon>
        <taxon>Actinomycetota</taxon>
        <taxon>Actinomycetes</taxon>
        <taxon>Mycobacteriales</taxon>
        <taxon>Nocardiaceae</taxon>
        <taxon>Rhodococcus</taxon>
    </lineage>
</organism>
<evidence type="ECO:0000313" key="2">
    <source>
        <dbReference type="EMBL" id="ANS26322.1"/>
    </source>
</evidence>
<dbReference type="Pfam" id="PF13686">
    <property type="entry name" value="DrsE_2"/>
    <property type="match status" value="1"/>
</dbReference>
<reference evidence="4" key="3">
    <citation type="submission" date="2023-07" db="EMBL/GenBank/DDBJ databases">
        <title>Genomic analysis of Rhodococcus opacus VOC-14 with glycol ethers degradation activity.</title>
        <authorList>
            <person name="Narkevich D.A."/>
            <person name="Hlushen A.M."/>
            <person name="Akhremchuk A.E."/>
            <person name="Sikolenko M.A."/>
            <person name="Valentovich L.N."/>
        </authorList>
    </citation>
    <scope>NUCLEOTIDE SEQUENCE</scope>
    <source>
        <strain evidence="4">VOC-14</strain>
    </source>
</reference>
<dbReference type="Proteomes" id="UP001231166">
    <property type="component" value="Chromosome"/>
</dbReference>
<dbReference type="PANTHER" id="PTHR34655">
    <property type="entry name" value="CONSERVED WITHIN P. AEROPHILUM"/>
    <property type="match status" value="1"/>
</dbReference>
<dbReference type="SUPFAM" id="SSF75169">
    <property type="entry name" value="DsrEFH-like"/>
    <property type="match status" value="1"/>
</dbReference>
<evidence type="ECO:0000313" key="6">
    <source>
        <dbReference type="Proteomes" id="UP001066327"/>
    </source>
</evidence>
<dbReference type="PATRIC" id="fig|37919.13.peg.1644"/>
<dbReference type="AlphaFoldDB" id="A0A1B1K153"/>
<dbReference type="EMBL" id="CP130953">
    <property type="protein sequence ID" value="WLF48982.1"/>
    <property type="molecule type" value="Genomic_DNA"/>
</dbReference>
<dbReference type="PANTHER" id="PTHR34655:SF2">
    <property type="entry name" value="PEROXIREDOXIN FAMILY PROTEIN"/>
    <property type="match status" value="1"/>
</dbReference>
<reference evidence="2 5" key="1">
    <citation type="submission" date="2014-07" db="EMBL/GenBank/DDBJ databases">
        <authorList>
            <person name="Zhang J.E."/>
            <person name="Yang H."/>
            <person name="Guo J."/>
            <person name="Deng Z."/>
            <person name="Luo H."/>
            <person name="Luo M."/>
            <person name="Zhao B."/>
        </authorList>
    </citation>
    <scope>NUCLEOTIDE SEQUENCE [LARGE SCALE GENOMIC DNA]</scope>
    <source>
        <strain evidence="2 5">1CP</strain>
    </source>
</reference>
<feature type="transmembrane region" description="Helical" evidence="1">
    <location>
        <begin position="32"/>
        <end position="55"/>
    </location>
</feature>
<evidence type="ECO:0000256" key="1">
    <source>
        <dbReference type="SAM" id="Phobius"/>
    </source>
</evidence>
<dbReference type="RefSeq" id="WP_005257442.1">
    <property type="nucleotide sequence ID" value="NZ_CAJUXZ010000001.1"/>
</dbReference>